<dbReference type="Proteomes" id="UP000677537">
    <property type="component" value="Unassembled WGS sequence"/>
</dbReference>
<dbReference type="RefSeq" id="WP_209372620.1">
    <property type="nucleotide sequence ID" value="NZ_JAGIZA010000004.1"/>
</dbReference>
<dbReference type="Gene3D" id="1.10.246.130">
    <property type="match status" value="1"/>
</dbReference>
<gene>
    <name evidence="1" type="ORF">J5Y10_08395</name>
</gene>
<accession>A0A940MRQ3</accession>
<dbReference type="AlphaFoldDB" id="A0A940MRQ3"/>
<name>A0A940MRQ3_9PROT</name>
<sequence length="536" mass="57083">MRDLHLPGRSPAMALNAMASTSMPVATLAALETMRAGGNAMDGAIAAAAVLAVAEPQSTGIGGDCFCLYAPASGGVFAINGSGKAPAAATPEALRAAGLTKMVNTSAHSVTVPGAISAWEALNKAHGRLGMDKILQPAIGYAEQGFAVSSRVSADWEDSVGKLSLQPQTARRFLKDGKAFSFGDRFVQPELGATLRAIAKDGARAFYTGAIAADMVKTLRAAGGLHTEEDFAEGMNAANFVDPISRKWRGMEVFQCPPNGSGLLVLMLLGILEGFPEPAGPLDVVRMHRHLEAARLVYRDRDAFLADPAQAEIPLDRLLSDTYLDKLRGMISDEKAMVDLPPPGDADWEKHKDTVYLTVVDSDGNACSFINSLFEGFGSGILAEGCGVMLQNRGFGFRLQEGHPNCIAPRKRPLHTIIPGMVMKDGKAIMPYGVMGGHFQPMGQTWFLTNHFQFGLDVQEAMDLTRVFPSVGENHRDVEIENGLPPALRDSLAALGHRPKLIKKPHGGGQAILIDRERGVLIGGSDPRKDGCAMGY</sequence>
<dbReference type="SUPFAM" id="SSF56235">
    <property type="entry name" value="N-terminal nucleophile aminohydrolases (Ntn hydrolases)"/>
    <property type="match status" value="1"/>
</dbReference>
<protein>
    <submittedName>
        <fullName evidence="1">Gamma-glutamyltransferase family protein</fullName>
    </submittedName>
</protein>
<dbReference type="PANTHER" id="PTHR43881">
    <property type="entry name" value="GAMMA-GLUTAMYLTRANSPEPTIDASE (AFU_ORTHOLOGUE AFUA_4G13580)"/>
    <property type="match status" value="1"/>
</dbReference>
<dbReference type="EMBL" id="JAGIZA010000004">
    <property type="protein sequence ID" value="MBP0492798.1"/>
    <property type="molecule type" value="Genomic_DNA"/>
</dbReference>
<organism evidence="1 2">
    <name type="scientific">Roseomonas indoligenes</name>
    <dbReference type="NCBI Taxonomy" id="2820811"/>
    <lineage>
        <taxon>Bacteria</taxon>
        <taxon>Pseudomonadati</taxon>
        <taxon>Pseudomonadota</taxon>
        <taxon>Alphaproteobacteria</taxon>
        <taxon>Acetobacterales</taxon>
        <taxon>Roseomonadaceae</taxon>
        <taxon>Roseomonas</taxon>
    </lineage>
</organism>
<dbReference type="InterPro" id="IPR029055">
    <property type="entry name" value="Ntn_hydrolases_N"/>
</dbReference>
<dbReference type="Gene3D" id="3.60.20.40">
    <property type="match status" value="1"/>
</dbReference>
<dbReference type="InterPro" id="IPR043137">
    <property type="entry name" value="GGT_ssub_C"/>
</dbReference>
<proteinExistence type="predicted"/>
<dbReference type="InterPro" id="IPR043138">
    <property type="entry name" value="GGT_lsub"/>
</dbReference>
<comment type="caution">
    <text evidence="1">The sequence shown here is derived from an EMBL/GenBank/DDBJ whole genome shotgun (WGS) entry which is preliminary data.</text>
</comment>
<dbReference type="InterPro" id="IPR052896">
    <property type="entry name" value="GGT-like_enzyme"/>
</dbReference>
<evidence type="ECO:0000313" key="2">
    <source>
        <dbReference type="Proteomes" id="UP000677537"/>
    </source>
</evidence>
<reference evidence="1" key="1">
    <citation type="submission" date="2021-03" db="EMBL/GenBank/DDBJ databases">
        <authorList>
            <person name="So Y."/>
        </authorList>
    </citation>
    <scope>NUCLEOTIDE SEQUENCE</scope>
    <source>
        <strain evidence="1">SG15</strain>
    </source>
</reference>
<dbReference type="PANTHER" id="PTHR43881:SF1">
    <property type="entry name" value="GAMMA-GLUTAMYLTRANSPEPTIDASE (AFU_ORTHOLOGUE AFUA_4G13580)"/>
    <property type="match status" value="1"/>
</dbReference>
<dbReference type="Pfam" id="PF01019">
    <property type="entry name" value="G_glu_transpept"/>
    <property type="match status" value="1"/>
</dbReference>
<evidence type="ECO:0000313" key="1">
    <source>
        <dbReference type="EMBL" id="MBP0492798.1"/>
    </source>
</evidence>
<dbReference type="PRINTS" id="PR01210">
    <property type="entry name" value="GGTRANSPTASE"/>
</dbReference>
<keyword evidence="2" id="KW-1185">Reference proteome</keyword>